<dbReference type="Proteomes" id="UP000793456">
    <property type="component" value="Chromosome XX"/>
</dbReference>
<organism evidence="1 2">
    <name type="scientific">Larimichthys crocea</name>
    <name type="common">Large yellow croaker</name>
    <name type="synonym">Pseudosciaena crocea</name>
    <dbReference type="NCBI Taxonomy" id="215358"/>
    <lineage>
        <taxon>Eukaryota</taxon>
        <taxon>Metazoa</taxon>
        <taxon>Chordata</taxon>
        <taxon>Craniata</taxon>
        <taxon>Vertebrata</taxon>
        <taxon>Euteleostomi</taxon>
        <taxon>Actinopterygii</taxon>
        <taxon>Neopterygii</taxon>
        <taxon>Teleostei</taxon>
        <taxon>Neoteleostei</taxon>
        <taxon>Acanthomorphata</taxon>
        <taxon>Eupercaria</taxon>
        <taxon>Sciaenidae</taxon>
        <taxon>Larimichthys</taxon>
    </lineage>
</organism>
<protein>
    <submittedName>
        <fullName evidence="1">Uncharacterized protein</fullName>
    </submittedName>
</protein>
<dbReference type="EMBL" id="CM011693">
    <property type="protein sequence ID" value="TMS05743.1"/>
    <property type="molecule type" value="Genomic_DNA"/>
</dbReference>
<comment type="caution">
    <text evidence="1">The sequence shown here is derived from an EMBL/GenBank/DDBJ whole genome shotgun (WGS) entry which is preliminary data.</text>
</comment>
<evidence type="ECO:0000313" key="1">
    <source>
        <dbReference type="EMBL" id="TMS05743.1"/>
    </source>
</evidence>
<reference evidence="1" key="1">
    <citation type="submission" date="2018-11" db="EMBL/GenBank/DDBJ databases">
        <title>The sequence and de novo assembly of Larimichthys crocea genome using PacBio and Hi-C technologies.</title>
        <authorList>
            <person name="Xu P."/>
            <person name="Chen B."/>
            <person name="Zhou Z."/>
            <person name="Ke Q."/>
            <person name="Wu Y."/>
            <person name="Bai H."/>
            <person name="Pu F."/>
        </authorList>
    </citation>
    <scope>NUCLEOTIDE SEQUENCE</scope>
    <source>
        <tissue evidence="1">Muscle</tissue>
    </source>
</reference>
<proteinExistence type="predicted"/>
<evidence type="ECO:0000313" key="2">
    <source>
        <dbReference type="Proteomes" id="UP000793456"/>
    </source>
</evidence>
<accession>A0ACD3QF65</accession>
<keyword evidence="2" id="KW-1185">Reference proteome</keyword>
<sequence>MDSSGDVILGPGWTSRPRSLRSQRTVPPGSDVGEGPLRRGQTGSSHQHRATGCGEDDRQDEARRDGDEPPLTGSEVHEARAASQRRSPLRGHRHAQHPLPGHGASRGRRPLRLHPPPRGRRRRGNRQAPLCPDRARRGVLPSAPRGAPGPETRKRGVLSPAGGGEADGLWVQQLIPTRDDVGHELRVAGVLGSRDSAGRRVRRSGCGYLVSRGDPVHVGVWSSSVPGNQRQRDSGDDSRLSLLRPRTRFRRLQGSDLQDAPEGSVLPGFARRDRGPRLAARAGQRPAQPGGAASLALGGPLTEFSPLRSA</sequence>
<name>A0ACD3QF65_LARCR</name>
<gene>
    <name evidence="1" type="ORF">E3U43_004993</name>
</gene>